<feature type="transmembrane region" description="Helical" evidence="6">
    <location>
        <begin position="107"/>
        <end position="126"/>
    </location>
</feature>
<dbReference type="EMBL" id="JAMZEJ010000003">
    <property type="protein sequence ID" value="MCQ8240465.1"/>
    <property type="molecule type" value="Genomic_DNA"/>
</dbReference>
<keyword evidence="8" id="KW-1185">Reference proteome</keyword>
<dbReference type="RefSeq" id="WP_422919182.1">
    <property type="nucleotide sequence ID" value="NZ_JAMZEJ010000003.1"/>
</dbReference>
<dbReference type="Proteomes" id="UP001524547">
    <property type="component" value="Unassembled WGS sequence"/>
</dbReference>
<evidence type="ECO:0000256" key="5">
    <source>
        <dbReference type="ARBA" id="ARBA00023136"/>
    </source>
</evidence>
<accession>A0ABT1VYK3</accession>
<keyword evidence="3 6" id="KW-0812">Transmembrane</keyword>
<proteinExistence type="inferred from homology"/>
<comment type="caution">
    <text evidence="7">The sequence shown here is derived from an EMBL/GenBank/DDBJ whole genome shotgun (WGS) entry which is preliminary data.</text>
</comment>
<evidence type="ECO:0000256" key="2">
    <source>
        <dbReference type="ARBA" id="ARBA00010350"/>
    </source>
</evidence>
<feature type="transmembrane region" description="Helical" evidence="6">
    <location>
        <begin position="187"/>
        <end position="204"/>
    </location>
</feature>
<feature type="transmembrane region" description="Helical" evidence="6">
    <location>
        <begin position="33"/>
        <end position="52"/>
    </location>
</feature>
<feature type="transmembrane region" description="Helical" evidence="6">
    <location>
        <begin position="72"/>
        <end position="95"/>
    </location>
</feature>
<dbReference type="PANTHER" id="PTHR23291:SF50">
    <property type="entry name" value="PROTEIN LIFEGUARD 4"/>
    <property type="match status" value="1"/>
</dbReference>
<evidence type="ECO:0000313" key="7">
    <source>
        <dbReference type="EMBL" id="MCQ8240465.1"/>
    </source>
</evidence>
<evidence type="ECO:0000256" key="3">
    <source>
        <dbReference type="ARBA" id="ARBA00022692"/>
    </source>
</evidence>
<dbReference type="InterPro" id="IPR006214">
    <property type="entry name" value="Bax_inhibitor_1-related"/>
</dbReference>
<evidence type="ECO:0000313" key="8">
    <source>
        <dbReference type="Proteomes" id="UP001524547"/>
    </source>
</evidence>
<sequence length="258" mass="28181">MAFSPDYRTTARAGVGAQAGIVDAGLRAYMLRVYNWMTSGLVLTGIVAYGIAHSSLRDLFWHFAATPYGTMTLRPTGLGILAIFAPLAFVLVLSFGVNRLSRQAAQGLFWAFCVAMGASLTNIFFVYTDLSIVRVFFITAATFAAMSLYGYTTKADLTRFGSFLIMGVVGILIAGLVNMFLHSPGLYLAISVLGVLIFTGLTAFDTQRIKWNYGQLAYYGSQDDAAKRSVYDALTLYLNFVNLFQFLLSLTGTRSSNQ</sequence>
<feature type="transmembrane region" description="Helical" evidence="6">
    <location>
        <begin position="163"/>
        <end position="181"/>
    </location>
</feature>
<reference evidence="7 8" key="1">
    <citation type="submission" date="2022-06" db="EMBL/GenBank/DDBJ databases">
        <title>Rhizosaccharibacter gen. nov. sp. nov. KSS12, endophytic bacteria isolated from sugarcane.</title>
        <authorList>
            <person name="Pitiwittayakul N."/>
        </authorList>
    </citation>
    <scope>NUCLEOTIDE SEQUENCE [LARGE SCALE GENOMIC DNA]</scope>
    <source>
        <strain evidence="7 8">KSS12</strain>
    </source>
</reference>
<keyword evidence="4 6" id="KW-1133">Transmembrane helix</keyword>
<name>A0ABT1VYK3_9PROT</name>
<dbReference type="CDD" id="cd10432">
    <property type="entry name" value="BI-1-like_bacterial"/>
    <property type="match status" value="1"/>
</dbReference>
<feature type="transmembrane region" description="Helical" evidence="6">
    <location>
        <begin position="132"/>
        <end position="151"/>
    </location>
</feature>
<protein>
    <submittedName>
        <fullName evidence="7">Bax inhibitor-1/YccA family protein</fullName>
    </submittedName>
</protein>
<keyword evidence="5 6" id="KW-0472">Membrane</keyword>
<comment type="subcellular location">
    <subcellularLocation>
        <location evidence="1">Membrane</location>
        <topology evidence="1">Multi-pass membrane protein</topology>
    </subcellularLocation>
</comment>
<dbReference type="Pfam" id="PF01027">
    <property type="entry name" value="Bax1-I"/>
    <property type="match status" value="1"/>
</dbReference>
<evidence type="ECO:0000256" key="4">
    <source>
        <dbReference type="ARBA" id="ARBA00022989"/>
    </source>
</evidence>
<comment type="similarity">
    <text evidence="2 6">Belongs to the BI1 family.</text>
</comment>
<organism evidence="7 8">
    <name type="scientific">Rhizosaccharibacter radicis</name>
    <dbReference type="NCBI Taxonomy" id="2782605"/>
    <lineage>
        <taxon>Bacteria</taxon>
        <taxon>Pseudomonadati</taxon>
        <taxon>Pseudomonadota</taxon>
        <taxon>Alphaproteobacteria</taxon>
        <taxon>Acetobacterales</taxon>
        <taxon>Acetobacteraceae</taxon>
        <taxon>Rhizosaccharibacter</taxon>
    </lineage>
</organism>
<gene>
    <name evidence="7" type="ORF">NFI88_06350</name>
</gene>
<evidence type="ECO:0000256" key="1">
    <source>
        <dbReference type="ARBA" id="ARBA00004141"/>
    </source>
</evidence>
<dbReference type="PANTHER" id="PTHR23291">
    <property type="entry name" value="BAX INHIBITOR-RELATED"/>
    <property type="match status" value="1"/>
</dbReference>
<evidence type="ECO:0000256" key="6">
    <source>
        <dbReference type="RuleBase" id="RU004379"/>
    </source>
</evidence>